<dbReference type="EMBL" id="BGZK01000175">
    <property type="protein sequence ID" value="GBP26023.1"/>
    <property type="molecule type" value="Genomic_DNA"/>
</dbReference>
<organism evidence="2 3">
    <name type="scientific">Eumeta variegata</name>
    <name type="common">Bagworm moth</name>
    <name type="synonym">Eumeta japonica</name>
    <dbReference type="NCBI Taxonomy" id="151549"/>
    <lineage>
        <taxon>Eukaryota</taxon>
        <taxon>Metazoa</taxon>
        <taxon>Ecdysozoa</taxon>
        <taxon>Arthropoda</taxon>
        <taxon>Hexapoda</taxon>
        <taxon>Insecta</taxon>
        <taxon>Pterygota</taxon>
        <taxon>Neoptera</taxon>
        <taxon>Endopterygota</taxon>
        <taxon>Lepidoptera</taxon>
        <taxon>Glossata</taxon>
        <taxon>Ditrysia</taxon>
        <taxon>Tineoidea</taxon>
        <taxon>Psychidae</taxon>
        <taxon>Oiketicinae</taxon>
        <taxon>Eumeta</taxon>
    </lineage>
</organism>
<protein>
    <submittedName>
        <fullName evidence="2">Uncharacterized protein</fullName>
    </submittedName>
</protein>
<evidence type="ECO:0000256" key="1">
    <source>
        <dbReference type="SAM" id="MobiDB-lite"/>
    </source>
</evidence>
<comment type="caution">
    <text evidence="2">The sequence shown here is derived from an EMBL/GenBank/DDBJ whole genome shotgun (WGS) entry which is preliminary data.</text>
</comment>
<feature type="region of interest" description="Disordered" evidence="1">
    <location>
        <begin position="48"/>
        <end position="79"/>
    </location>
</feature>
<evidence type="ECO:0000313" key="3">
    <source>
        <dbReference type="Proteomes" id="UP000299102"/>
    </source>
</evidence>
<gene>
    <name evidence="2" type="ORF">EVAR_20037_1</name>
</gene>
<reference evidence="2 3" key="1">
    <citation type="journal article" date="2019" name="Commun. Biol.">
        <title>The bagworm genome reveals a unique fibroin gene that provides high tensile strength.</title>
        <authorList>
            <person name="Kono N."/>
            <person name="Nakamura H."/>
            <person name="Ohtoshi R."/>
            <person name="Tomita M."/>
            <person name="Numata K."/>
            <person name="Arakawa K."/>
        </authorList>
    </citation>
    <scope>NUCLEOTIDE SEQUENCE [LARGE SCALE GENOMIC DNA]</scope>
</reference>
<dbReference type="AlphaFoldDB" id="A0A4C1UHR2"/>
<accession>A0A4C1UHR2</accession>
<sequence length="93" mass="10366">MADQDEGRSAGEVYEHALPTRTPRAHWPLLVSHIEMILLCVASRPPPPAYRARERRARSAEGRGRMFDRGSAPPLRSTGSVQVWQFSRIGIGS</sequence>
<evidence type="ECO:0000313" key="2">
    <source>
        <dbReference type="EMBL" id="GBP26023.1"/>
    </source>
</evidence>
<proteinExistence type="predicted"/>
<name>A0A4C1UHR2_EUMVA</name>
<keyword evidence="3" id="KW-1185">Reference proteome</keyword>
<dbReference type="Proteomes" id="UP000299102">
    <property type="component" value="Unassembled WGS sequence"/>
</dbReference>
<feature type="compositionally biased region" description="Basic and acidic residues" evidence="1">
    <location>
        <begin position="57"/>
        <end position="68"/>
    </location>
</feature>